<accession>A0ACC2TVV5</accession>
<keyword evidence="2" id="KW-1185">Reference proteome</keyword>
<evidence type="ECO:0000313" key="2">
    <source>
        <dbReference type="Proteomes" id="UP001165960"/>
    </source>
</evidence>
<proteinExistence type="predicted"/>
<evidence type="ECO:0000313" key="1">
    <source>
        <dbReference type="EMBL" id="KAJ9078742.1"/>
    </source>
</evidence>
<reference evidence="1" key="1">
    <citation type="submission" date="2022-04" db="EMBL/GenBank/DDBJ databases">
        <title>Genome of the entomopathogenic fungus Entomophthora muscae.</title>
        <authorList>
            <person name="Elya C."/>
            <person name="Lovett B.R."/>
            <person name="Lee E."/>
            <person name="Macias A.M."/>
            <person name="Hajek A.E."/>
            <person name="De Bivort B.L."/>
            <person name="Kasson M.T."/>
            <person name="De Fine Licht H.H."/>
            <person name="Stajich J.E."/>
        </authorList>
    </citation>
    <scope>NUCLEOTIDE SEQUENCE</scope>
    <source>
        <strain evidence="1">Berkeley</strain>
    </source>
</reference>
<dbReference type="EMBL" id="QTSX02002138">
    <property type="protein sequence ID" value="KAJ9078742.1"/>
    <property type="molecule type" value="Genomic_DNA"/>
</dbReference>
<comment type="caution">
    <text evidence="1">The sequence shown here is derived from an EMBL/GenBank/DDBJ whole genome shotgun (WGS) entry which is preliminary data.</text>
</comment>
<gene>
    <name evidence="1" type="ORF">DSO57_1003602</name>
</gene>
<sequence>MLLIVDWLEENLKDEFSSTQSKSDPGSNFSVETEESEANSGFKEEGVSETIKGAIISASLNADKLLSRMLTKAFMTRTYRIELSNKKMQEEGPSKFWPILIWN</sequence>
<protein>
    <submittedName>
        <fullName evidence="1">Uncharacterized protein</fullName>
    </submittedName>
</protein>
<organism evidence="1 2">
    <name type="scientific">Entomophthora muscae</name>
    <dbReference type="NCBI Taxonomy" id="34485"/>
    <lineage>
        <taxon>Eukaryota</taxon>
        <taxon>Fungi</taxon>
        <taxon>Fungi incertae sedis</taxon>
        <taxon>Zoopagomycota</taxon>
        <taxon>Entomophthoromycotina</taxon>
        <taxon>Entomophthoromycetes</taxon>
        <taxon>Entomophthorales</taxon>
        <taxon>Entomophthoraceae</taxon>
        <taxon>Entomophthora</taxon>
    </lineage>
</organism>
<dbReference type="Proteomes" id="UP001165960">
    <property type="component" value="Unassembled WGS sequence"/>
</dbReference>
<name>A0ACC2TVV5_9FUNG</name>